<feature type="transmembrane region" description="Helical" evidence="12">
    <location>
        <begin position="125"/>
        <end position="142"/>
    </location>
</feature>
<evidence type="ECO:0000256" key="11">
    <source>
        <dbReference type="ARBA" id="ARBA00047790"/>
    </source>
</evidence>
<dbReference type="Pfam" id="PF01529">
    <property type="entry name" value="DHHC"/>
    <property type="match status" value="1"/>
</dbReference>
<keyword evidence="9" id="KW-0449">Lipoprotein</keyword>
<dbReference type="Ensembl" id="ENSOKIT00005111023.1">
    <property type="protein sequence ID" value="ENSOKIP00005103571.1"/>
    <property type="gene ID" value="ENSOKIG00005045595.1"/>
</dbReference>
<dbReference type="EC" id="2.3.1.225" evidence="12"/>
<evidence type="ECO:0000256" key="1">
    <source>
        <dbReference type="ARBA" id="ARBA00004166"/>
    </source>
</evidence>
<feature type="region of interest" description="Disordered" evidence="13">
    <location>
        <begin position="191"/>
        <end position="216"/>
    </location>
</feature>
<protein>
    <recommendedName>
        <fullName evidence="12">Palmitoyltransferase</fullName>
        <ecNumber evidence="12">2.3.1.225</ecNumber>
    </recommendedName>
</protein>
<keyword evidence="8" id="KW-0564">Palmitate</keyword>
<evidence type="ECO:0000256" key="7">
    <source>
        <dbReference type="ARBA" id="ARBA00023136"/>
    </source>
</evidence>
<dbReference type="GeneTree" id="ENSGT00940000156558"/>
<feature type="transmembrane region" description="Helical" evidence="12">
    <location>
        <begin position="277"/>
        <end position="296"/>
    </location>
</feature>
<feature type="domain" description="Palmitoyltransferase DHHC" evidence="14">
    <location>
        <begin position="233"/>
        <end position="309"/>
    </location>
</feature>
<evidence type="ECO:0000259" key="14">
    <source>
        <dbReference type="Pfam" id="PF01529"/>
    </source>
</evidence>
<dbReference type="GO" id="GO:0019706">
    <property type="term" value="F:protein-cysteine S-palmitoyltransferase activity"/>
    <property type="evidence" value="ECO:0007669"/>
    <property type="project" value="UniProtKB-EC"/>
</dbReference>
<evidence type="ECO:0000256" key="13">
    <source>
        <dbReference type="SAM" id="MobiDB-lite"/>
    </source>
</evidence>
<dbReference type="InterPro" id="IPR001594">
    <property type="entry name" value="Palmitoyltrfase_DHHC"/>
</dbReference>
<proteinExistence type="inferred from homology"/>
<comment type="catalytic activity">
    <reaction evidence="11">
        <text>L-cysteinyl-[protein] + hexadecanoyl-CoA = S-hexadecanoyl-L-cysteinyl-[protein] + CoA</text>
        <dbReference type="Rhea" id="RHEA:36683"/>
        <dbReference type="Rhea" id="RHEA-COMP:10131"/>
        <dbReference type="Rhea" id="RHEA-COMP:11032"/>
        <dbReference type="ChEBI" id="CHEBI:29950"/>
        <dbReference type="ChEBI" id="CHEBI:57287"/>
        <dbReference type="ChEBI" id="CHEBI:57379"/>
        <dbReference type="ChEBI" id="CHEBI:74151"/>
        <dbReference type="EC" id="2.3.1.225"/>
    </reaction>
    <physiologicalReaction direction="left-to-right" evidence="11">
        <dbReference type="Rhea" id="RHEA:36684"/>
    </physiologicalReaction>
</comment>
<reference evidence="15" key="2">
    <citation type="submission" date="2025-09" db="UniProtKB">
        <authorList>
            <consortium name="Ensembl"/>
        </authorList>
    </citation>
    <scope>IDENTIFICATION</scope>
</reference>
<dbReference type="PROSITE" id="PS50216">
    <property type="entry name" value="DHHC"/>
    <property type="match status" value="1"/>
</dbReference>
<evidence type="ECO:0000256" key="12">
    <source>
        <dbReference type="RuleBase" id="RU079119"/>
    </source>
</evidence>
<keyword evidence="7 12" id="KW-0472">Membrane</keyword>
<evidence type="ECO:0000313" key="15">
    <source>
        <dbReference type="Ensembl" id="ENSOKIP00005103571.1"/>
    </source>
</evidence>
<dbReference type="GO" id="GO:0005794">
    <property type="term" value="C:Golgi apparatus"/>
    <property type="evidence" value="ECO:0007669"/>
    <property type="project" value="UniProtKB-SubCell"/>
</dbReference>
<dbReference type="InterPro" id="IPR039859">
    <property type="entry name" value="PFA4/ZDH16/20/ERF2-like"/>
</dbReference>
<keyword evidence="16" id="KW-1185">Reference proteome</keyword>
<evidence type="ECO:0000256" key="9">
    <source>
        <dbReference type="ARBA" id="ARBA00023288"/>
    </source>
</evidence>
<reference evidence="15" key="1">
    <citation type="submission" date="2025-08" db="UniProtKB">
        <authorList>
            <consortium name="Ensembl"/>
        </authorList>
    </citation>
    <scope>IDENTIFICATION</scope>
</reference>
<feature type="transmembrane region" description="Helical" evidence="12">
    <location>
        <begin position="154"/>
        <end position="172"/>
    </location>
</feature>
<comment type="subcellular location">
    <subcellularLocation>
        <location evidence="1">Golgi apparatus</location>
        <location evidence="1">trans-Golgi network membrane</location>
        <topology evidence="1">Multi-pass membrane protein</topology>
    </subcellularLocation>
</comment>
<evidence type="ECO:0000256" key="10">
    <source>
        <dbReference type="ARBA" id="ARBA00023315"/>
    </source>
</evidence>
<dbReference type="AlphaFoldDB" id="A0A8C7KQ14"/>
<name>A0A8C7KQ14_ONCKI</name>
<evidence type="ECO:0000256" key="4">
    <source>
        <dbReference type="ARBA" id="ARBA00022692"/>
    </source>
</evidence>
<evidence type="ECO:0000256" key="8">
    <source>
        <dbReference type="ARBA" id="ARBA00023139"/>
    </source>
</evidence>
<sequence>MKWEKFKPPEPDDPMCCCECDVDPHGCCCDCDDLDEACSRWLKGEPQKPDCVLPVFGAVMDRLRVRLLPGDRRVELSMVPALVLLPLLLRLAALHFLLGLVILTALPGLVLLYYYATHRKKGRTLFFLSLALFSLAYMYFLFVTEILPRGDVSHLQLVTVTTGVVLTLISLVRTKRGPGFVQPSLAAIHSTNQSQLPDKHSASQNEVDQSMMPASPAKPVEQQTQSLTGKGGTCPLCKVVRPPRAGHCRICGGCVQRLDHHCIWINSCVGKANHRNFLLTLLLFLLTSLYGISLVLRSVCPRQNLLTALLYCPGVYNQYRYTTVPGICLKIVHANKMTIHNLFWFIWDSLKQAPLHCLLLGTRYPLGKNWLNQRCFNQNVLCPVASYQLF</sequence>
<evidence type="ECO:0000256" key="6">
    <source>
        <dbReference type="ARBA" id="ARBA00023034"/>
    </source>
</evidence>
<organism evidence="15 16">
    <name type="scientific">Oncorhynchus kisutch</name>
    <name type="common">Coho salmon</name>
    <name type="synonym">Salmo kisutch</name>
    <dbReference type="NCBI Taxonomy" id="8019"/>
    <lineage>
        <taxon>Eukaryota</taxon>
        <taxon>Metazoa</taxon>
        <taxon>Chordata</taxon>
        <taxon>Craniata</taxon>
        <taxon>Vertebrata</taxon>
        <taxon>Euteleostomi</taxon>
        <taxon>Actinopterygii</taxon>
        <taxon>Neopterygii</taxon>
        <taxon>Teleostei</taxon>
        <taxon>Protacanthopterygii</taxon>
        <taxon>Salmoniformes</taxon>
        <taxon>Salmonidae</taxon>
        <taxon>Salmoninae</taxon>
        <taxon>Oncorhynchus</taxon>
    </lineage>
</organism>
<accession>A0A8C7KQ14</accession>
<keyword evidence="6" id="KW-0333">Golgi apparatus</keyword>
<keyword evidence="3 12" id="KW-0808">Transferase</keyword>
<dbReference type="PANTHER" id="PTHR22883:SF475">
    <property type="entry name" value="PALMITOYLTRANSFERASE ZDHHC23"/>
    <property type="match status" value="1"/>
</dbReference>
<dbReference type="Proteomes" id="UP000694557">
    <property type="component" value="Unassembled WGS sequence"/>
</dbReference>
<gene>
    <name evidence="15" type="primary">ZDHHC23</name>
</gene>
<feature type="compositionally biased region" description="Polar residues" evidence="13">
    <location>
        <begin position="191"/>
        <end position="208"/>
    </location>
</feature>
<keyword evidence="4 12" id="KW-0812">Transmembrane</keyword>
<comment type="similarity">
    <text evidence="2 12">Belongs to the DHHC palmitoyltransferase family.</text>
</comment>
<evidence type="ECO:0000256" key="5">
    <source>
        <dbReference type="ARBA" id="ARBA00022989"/>
    </source>
</evidence>
<dbReference type="PANTHER" id="PTHR22883">
    <property type="entry name" value="ZINC FINGER DHHC DOMAIN CONTAINING PROTEIN"/>
    <property type="match status" value="1"/>
</dbReference>
<evidence type="ECO:0000256" key="2">
    <source>
        <dbReference type="ARBA" id="ARBA00008574"/>
    </source>
</evidence>
<dbReference type="GO" id="GO:0005783">
    <property type="term" value="C:endoplasmic reticulum"/>
    <property type="evidence" value="ECO:0007669"/>
    <property type="project" value="TreeGrafter"/>
</dbReference>
<comment type="domain">
    <text evidence="12">The DHHC domain is required for palmitoyltransferase activity.</text>
</comment>
<keyword evidence="10 12" id="KW-0012">Acyltransferase</keyword>
<keyword evidence="5 12" id="KW-1133">Transmembrane helix</keyword>
<feature type="transmembrane region" description="Helical" evidence="12">
    <location>
        <begin position="97"/>
        <end position="116"/>
    </location>
</feature>
<evidence type="ECO:0000313" key="16">
    <source>
        <dbReference type="Proteomes" id="UP000694557"/>
    </source>
</evidence>
<dbReference type="GO" id="GO:0006612">
    <property type="term" value="P:protein targeting to membrane"/>
    <property type="evidence" value="ECO:0007669"/>
    <property type="project" value="TreeGrafter"/>
</dbReference>
<evidence type="ECO:0000256" key="3">
    <source>
        <dbReference type="ARBA" id="ARBA00022679"/>
    </source>
</evidence>